<proteinExistence type="predicted"/>
<sequence length="303" mass="31674">MKTFSFGGAVGSGVGVIARNPLAFLVWCAVYLVVALGPLALMAAAMWPQFSALAALAEAEIAPDSPAATRQMTTLMGQVNALSLLQWVTSLASSALIMGAVFRAVLEPDDRRGFFLRLGRQELWLALCLIVVGVVAILLVALSTIPIVLTSLVLVAAGPSQTLAPGVGFGIAAIVLIVLGAMLWLFVRFSLGLPMSFADSYFRLFDSWRLTSGHAAKMALVGVVVGVIATLVQLAFFLGFIFAAVAVLGPAAESDVATLTFAQVSPILALAAVLMAFVSVFGMVLYSAPLAAIYRQLAPEEQA</sequence>
<evidence type="ECO:0000313" key="3">
    <source>
        <dbReference type="Proteomes" id="UP000530564"/>
    </source>
</evidence>
<dbReference type="AlphaFoldDB" id="A0A839ZYA4"/>
<name>A0A839ZYA4_9CAUL</name>
<organism evidence="2 3">
    <name type="scientific">Phenylobacterium haematophilum</name>
    <dbReference type="NCBI Taxonomy" id="98513"/>
    <lineage>
        <taxon>Bacteria</taxon>
        <taxon>Pseudomonadati</taxon>
        <taxon>Pseudomonadota</taxon>
        <taxon>Alphaproteobacteria</taxon>
        <taxon>Caulobacterales</taxon>
        <taxon>Caulobacteraceae</taxon>
        <taxon>Phenylobacterium</taxon>
    </lineage>
</organism>
<feature type="transmembrane region" description="Helical" evidence="1">
    <location>
        <begin position="84"/>
        <end position="102"/>
    </location>
</feature>
<evidence type="ECO:0000256" key="1">
    <source>
        <dbReference type="SAM" id="Phobius"/>
    </source>
</evidence>
<keyword evidence="1" id="KW-0812">Transmembrane</keyword>
<evidence type="ECO:0008006" key="4">
    <source>
        <dbReference type="Google" id="ProtNLM"/>
    </source>
</evidence>
<dbReference type="Proteomes" id="UP000530564">
    <property type="component" value="Unassembled WGS sequence"/>
</dbReference>
<feature type="transmembrane region" description="Helical" evidence="1">
    <location>
        <begin position="219"/>
        <end position="247"/>
    </location>
</feature>
<gene>
    <name evidence="2" type="ORF">GGQ61_001761</name>
</gene>
<keyword evidence="1" id="KW-0472">Membrane</keyword>
<comment type="caution">
    <text evidence="2">The sequence shown here is derived from an EMBL/GenBank/DDBJ whole genome shotgun (WGS) entry which is preliminary data.</text>
</comment>
<feature type="transmembrane region" description="Helical" evidence="1">
    <location>
        <begin position="21"/>
        <end position="47"/>
    </location>
</feature>
<keyword evidence="1" id="KW-1133">Transmembrane helix</keyword>
<dbReference type="EMBL" id="JACIDK010000002">
    <property type="protein sequence ID" value="MBB3891044.1"/>
    <property type="molecule type" value="Genomic_DNA"/>
</dbReference>
<dbReference type="RefSeq" id="WP_183771596.1">
    <property type="nucleotide sequence ID" value="NZ_JACIDK010000002.1"/>
</dbReference>
<accession>A0A839ZYA4</accession>
<reference evidence="2 3" key="1">
    <citation type="submission" date="2020-08" db="EMBL/GenBank/DDBJ databases">
        <title>Genomic Encyclopedia of Type Strains, Phase IV (KMG-IV): sequencing the most valuable type-strain genomes for metagenomic binning, comparative biology and taxonomic classification.</title>
        <authorList>
            <person name="Goeker M."/>
        </authorList>
    </citation>
    <scope>NUCLEOTIDE SEQUENCE [LARGE SCALE GENOMIC DNA]</scope>
    <source>
        <strain evidence="2 3">DSM 21793</strain>
    </source>
</reference>
<evidence type="ECO:0000313" key="2">
    <source>
        <dbReference type="EMBL" id="MBB3891044.1"/>
    </source>
</evidence>
<feature type="transmembrane region" description="Helical" evidence="1">
    <location>
        <begin position="123"/>
        <end position="155"/>
    </location>
</feature>
<protein>
    <recommendedName>
        <fullName evidence="4">Glycerophosphoryl diester phosphodiesterase membrane domain-containing protein</fullName>
    </recommendedName>
</protein>
<feature type="transmembrane region" description="Helical" evidence="1">
    <location>
        <begin position="167"/>
        <end position="187"/>
    </location>
</feature>
<feature type="transmembrane region" description="Helical" evidence="1">
    <location>
        <begin position="267"/>
        <end position="286"/>
    </location>
</feature>
<keyword evidence="3" id="KW-1185">Reference proteome</keyword>